<evidence type="ECO:0000313" key="2">
    <source>
        <dbReference type="EMBL" id="PDH33758.1"/>
    </source>
</evidence>
<dbReference type="Proteomes" id="UP000219329">
    <property type="component" value="Unassembled WGS sequence"/>
</dbReference>
<evidence type="ECO:0000256" key="1">
    <source>
        <dbReference type="SAM" id="Phobius"/>
    </source>
</evidence>
<feature type="transmembrane region" description="Helical" evidence="1">
    <location>
        <begin position="30"/>
        <end position="49"/>
    </location>
</feature>
<organism evidence="2 3">
    <name type="scientific">OM182 bacterium MED-G28</name>
    <dbReference type="NCBI Taxonomy" id="1986256"/>
    <lineage>
        <taxon>Bacteria</taxon>
        <taxon>Pseudomonadati</taxon>
        <taxon>Pseudomonadota</taxon>
        <taxon>Gammaproteobacteria</taxon>
        <taxon>OMG group</taxon>
        <taxon>OM182 clade</taxon>
    </lineage>
</organism>
<dbReference type="AlphaFoldDB" id="A0A2A5WBV5"/>
<dbReference type="InterPro" id="IPR016936">
    <property type="entry name" value="UCP029693"/>
</dbReference>
<name>A0A2A5WBV5_9GAMM</name>
<reference evidence="2 3" key="1">
    <citation type="submission" date="2017-08" db="EMBL/GenBank/DDBJ databases">
        <title>Fine stratification of microbial communities through a metagenomic profile of the photic zone.</title>
        <authorList>
            <person name="Haro-Moreno J.M."/>
            <person name="Lopez-Perez M."/>
            <person name="De La Torre J."/>
            <person name="Picazo A."/>
            <person name="Camacho A."/>
            <person name="Rodriguez-Valera F."/>
        </authorList>
    </citation>
    <scope>NUCLEOTIDE SEQUENCE [LARGE SCALE GENOMIC DNA]</scope>
    <source>
        <strain evidence="2">MED-G28</strain>
    </source>
</reference>
<accession>A0A2A5WBV5</accession>
<dbReference type="PIRSF" id="PIRSF029693">
    <property type="entry name" value="UCP029693"/>
    <property type="match status" value="1"/>
</dbReference>
<protein>
    <recommendedName>
        <fullName evidence="4">DUF2333 domain-containing protein</fullName>
    </recommendedName>
</protein>
<proteinExistence type="predicted"/>
<keyword evidence="1" id="KW-0812">Transmembrane</keyword>
<comment type="caution">
    <text evidence="2">The sequence shown here is derived from an EMBL/GenBank/DDBJ whole genome shotgun (WGS) entry which is preliminary data.</text>
</comment>
<keyword evidence="1" id="KW-1133">Transmembrane helix</keyword>
<dbReference type="EMBL" id="NTJZ01000006">
    <property type="protein sequence ID" value="PDH33758.1"/>
    <property type="molecule type" value="Genomic_DNA"/>
</dbReference>
<sequence length="351" mass="39322">MKFWEPIKQKLSDPIAGLQFSGDGTIFRKIAFCILGILIIFILIVGMYWSREPAEFSISQNTAAKLAVNGNQYVLGAATTSALIQVAETLLRKPGGYLTNDVMPPGVYLDNIPNWEFGALVQVRDLSRAFRESFSRSQSQSVEDPDLIISEPRFHFDNDSWLFPPTEVEYNEAVESLYSYLGRISDPQDVDAQFFARADNLANWLLDVESRLGSLSQRLSASVGQERINTDLMGESVTERSALASPEAAIRTPWLQIDDVFYEARGASWALMHFLVAVRKDFEQVLKDKNAMTSLDQIIRELEASLRTMFFPIILNGSGFGIFANHSLTMANYISRANAAIIDLRNLLEQG</sequence>
<evidence type="ECO:0000313" key="3">
    <source>
        <dbReference type="Proteomes" id="UP000219329"/>
    </source>
</evidence>
<gene>
    <name evidence="2" type="ORF">CNF02_06925</name>
</gene>
<keyword evidence="1" id="KW-0472">Membrane</keyword>
<evidence type="ECO:0008006" key="4">
    <source>
        <dbReference type="Google" id="ProtNLM"/>
    </source>
</evidence>
<dbReference type="Pfam" id="PF10095">
    <property type="entry name" value="DUF2333"/>
    <property type="match status" value="1"/>
</dbReference>